<gene>
    <name evidence="4" type="primary">LOC140005136</name>
</gene>
<feature type="compositionally biased region" description="Polar residues" evidence="1">
    <location>
        <begin position="159"/>
        <end position="168"/>
    </location>
</feature>
<feature type="domain" description="CCHC-type" evidence="2">
    <location>
        <begin position="215"/>
        <end position="231"/>
    </location>
</feature>
<feature type="region of interest" description="Disordered" evidence="1">
    <location>
        <begin position="156"/>
        <end position="214"/>
    </location>
</feature>
<evidence type="ECO:0000313" key="4">
    <source>
        <dbReference type="RefSeq" id="XP_071901600.1"/>
    </source>
</evidence>
<accession>A0ABM4U2U7</accession>
<dbReference type="Pfam" id="PF03732">
    <property type="entry name" value="Retrotrans_gag"/>
    <property type="match status" value="1"/>
</dbReference>
<dbReference type="SUPFAM" id="SSF56672">
    <property type="entry name" value="DNA/RNA polymerases"/>
    <property type="match status" value="1"/>
</dbReference>
<sequence>MGQDWALERFQTFSPPKFLGGPDPEVAERWLETMINIFAALNYAEERQVQFAIFQFEGPAKEKRENDFIKFRQGILSVVEYETQFTKLSKFAPKLIATEQRGVRKFVQGLNVEIQEALVAAQINTFTKILEKTHRIEIAMAQVRNFRIKWRGVPGGYQGPTQSDQNMPPSKAGCGAGDGRFTSTSRGGTLRGAQNGRGQGSGVPQGGQTSTSRVSCGYCGKSNHTKDNCWRKARKCLRCGSTEHQIANCPLINDAQSVNKSNSKPTNVGGTKSMVPARVYSLDQQSVPEPTEVVEGKIPIFHRLAKILIDPGAIHSFVSPTFMLGIDVKVERLPYDLEVKRPMGNHTLLANEVYRNCDIWNGERKLVVDLISLAIKGYDVILSMDWLAHYHARVDCRMKMVEFCVLGETTLKLDVRGMLASSALILGIRASKLLSHGTRGYLAFLVNIPGENIKLEDMPVINEYPDVFPDELASLPPEREIKFKVDLALGTTPISKTPYRMAPAELKELKFQLQDLLERGFIHESESPWGTSVLFVKKKDRNLRLCIDYRG</sequence>
<dbReference type="InterPro" id="IPR001878">
    <property type="entry name" value="Znf_CCHC"/>
</dbReference>
<dbReference type="Pfam" id="PF08284">
    <property type="entry name" value="RVP_2"/>
    <property type="match status" value="1"/>
</dbReference>
<evidence type="ECO:0000313" key="3">
    <source>
        <dbReference type="Proteomes" id="UP001652660"/>
    </source>
</evidence>
<dbReference type="SMART" id="SM00343">
    <property type="entry name" value="ZnF_C2HC"/>
    <property type="match status" value="2"/>
</dbReference>
<dbReference type="InterPro" id="IPR005162">
    <property type="entry name" value="Retrotrans_gag_dom"/>
</dbReference>
<evidence type="ECO:0000259" key="2">
    <source>
        <dbReference type="SMART" id="SM00343"/>
    </source>
</evidence>
<reference evidence="3" key="1">
    <citation type="journal article" date="2025" name="Foods">
        <title>Unveiling the Microbial Signatures of Arabica Coffee Cherries: Insights into Ripeness Specific Diversity, Functional Traits, and Implications for Quality and Safety.</title>
        <authorList>
            <consortium name="RefSeq"/>
            <person name="Tenea G.N."/>
            <person name="Cifuentes V."/>
            <person name="Reyes P."/>
            <person name="Cevallos-Vallejos M."/>
        </authorList>
    </citation>
    <scope>NUCLEOTIDE SEQUENCE [LARGE SCALE GENOMIC DNA]</scope>
</reference>
<dbReference type="RefSeq" id="XP_071901600.1">
    <property type="nucleotide sequence ID" value="XM_072045499.1"/>
</dbReference>
<dbReference type="Proteomes" id="UP001652660">
    <property type="component" value="Chromosome 1c"/>
</dbReference>
<dbReference type="PANTHER" id="PTHR15503">
    <property type="entry name" value="LDOC1 RELATED"/>
    <property type="match status" value="1"/>
</dbReference>
<dbReference type="GeneID" id="140005136"/>
<dbReference type="Gene3D" id="2.40.70.10">
    <property type="entry name" value="Acid Proteases"/>
    <property type="match status" value="1"/>
</dbReference>
<dbReference type="InterPro" id="IPR032567">
    <property type="entry name" value="RTL1-rel"/>
</dbReference>
<proteinExistence type="predicted"/>
<dbReference type="Gene3D" id="3.10.10.10">
    <property type="entry name" value="HIV Type 1 Reverse Transcriptase, subunit A, domain 1"/>
    <property type="match status" value="1"/>
</dbReference>
<dbReference type="CDD" id="cd00303">
    <property type="entry name" value="retropepsin_like"/>
    <property type="match status" value="1"/>
</dbReference>
<dbReference type="PANTHER" id="PTHR15503:SF45">
    <property type="entry name" value="RNA-DIRECTED DNA POLYMERASE HOMOLOG"/>
    <property type="match status" value="1"/>
</dbReference>
<organism evidence="3 4">
    <name type="scientific">Coffea arabica</name>
    <name type="common">Arabian coffee</name>
    <dbReference type="NCBI Taxonomy" id="13443"/>
    <lineage>
        <taxon>Eukaryota</taxon>
        <taxon>Viridiplantae</taxon>
        <taxon>Streptophyta</taxon>
        <taxon>Embryophyta</taxon>
        <taxon>Tracheophyta</taxon>
        <taxon>Spermatophyta</taxon>
        <taxon>Magnoliopsida</taxon>
        <taxon>eudicotyledons</taxon>
        <taxon>Gunneridae</taxon>
        <taxon>Pentapetalae</taxon>
        <taxon>asterids</taxon>
        <taxon>lamiids</taxon>
        <taxon>Gentianales</taxon>
        <taxon>Rubiaceae</taxon>
        <taxon>Ixoroideae</taxon>
        <taxon>Gardenieae complex</taxon>
        <taxon>Bertiereae - Coffeeae clade</taxon>
        <taxon>Coffeeae</taxon>
        <taxon>Coffea</taxon>
    </lineage>
</organism>
<dbReference type="InterPro" id="IPR036875">
    <property type="entry name" value="Znf_CCHC_sf"/>
</dbReference>
<reference evidence="4" key="2">
    <citation type="submission" date="2025-08" db="UniProtKB">
        <authorList>
            <consortium name="RefSeq"/>
        </authorList>
    </citation>
    <scope>IDENTIFICATION</scope>
    <source>
        <tissue evidence="4">Leaves</tissue>
    </source>
</reference>
<keyword evidence="3" id="KW-1185">Reference proteome</keyword>
<feature type="compositionally biased region" description="Gly residues" evidence="1">
    <location>
        <begin position="195"/>
        <end position="205"/>
    </location>
</feature>
<dbReference type="InterPro" id="IPR043502">
    <property type="entry name" value="DNA/RNA_pol_sf"/>
</dbReference>
<feature type="domain" description="CCHC-type" evidence="2">
    <location>
        <begin position="235"/>
        <end position="251"/>
    </location>
</feature>
<protein>
    <recommendedName>
        <fullName evidence="2">CCHC-type domain-containing protein</fullName>
    </recommendedName>
</protein>
<evidence type="ECO:0000256" key="1">
    <source>
        <dbReference type="SAM" id="MobiDB-lite"/>
    </source>
</evidence>
<dbReference type="SUPFAM" id="SSF57756">
    <property type="entry name" value="Retrovirus zinc finger-like domains"/>
    <property type="match status" value="1"/>
</dbReference>
<name>A0ABM4U2U7_COFAR</name>
<dbReference type="Gene3D" id="4.10.60.10">
    <property type="entry name" value="Zinc finger, CCHC-type"/>
    <property type="match status" value="1"/>
</dbReference>
<dbReference type="InterPro" id="IPR021109">
    <property type="entry name" value="Peptidase_aspartic_dom_sf"/>
</dbReference>